<evidence type="ECO:0000313" key="2">
    <source>
        <dbReference type="Proteomes" id="UP000324222"/>
    </source>
</evidence>
<gene>
    <name evidence="1" type="ORF">E2C01_093948</name>
</gene>
<organism evidence="1 2">
    <name type="scientific">Portunus trituberculatus</name>
    <name type="common">Swimming crab</name>
    <name type="synonym">Neptunus trituberculatus</name>
    <dbReference type="NCBI Taxonomy" id="210409"/>
    <lineage>
        <taxon>Eukaryota</taxon>
        <taxon>Metazoa</taxon>
        <taxon>Ecdysozoa</taxon>
        <taxon>Arthropoda</taxon>
        <taxon>Crustacea</taxon>
        <taxon>Multicrustacea</taxon>
        <taxon>Malacostraca</taxon>
        <taxon>Eumalacostraca</taxon>
        <taxon>Eucarida</taxon>
        <taxon>Decapoda</taxon>
        <taxon>Pleocyemata</taxon>
        <taxon>Brachyura</taxon>
        <taxon>Eubrachyura</taxon>
        <taxon>Portunoidea</taxon>
        <taxon>Portunidae</taxon>
        <taxon>Portuninae</taxon>
        <taxon>Portunus</taxon>
    </lineage>
</organism>
<keyword evidence="2" id="KW-1185">Reference proteome</keyword>
<dbReference type="AlphaFoldDB" id="A0A5B7K1T4"/>
<protein>
    <submittedName>
        <fullName evidence="1">Uncharacterized protein</fullName>
    </submittedName>
</protein>
<comment type="caution">
    <text evidence="1">The sequence shown here is derived from an EMBL/GenBank/DDBJ whole genome shotgun (WGS) entry which is preliminary data.</text>
</comment>
<sequence length="104" mass="11584">MVVMVEVRFKSCLEFLASYDDGECDGGGDGDGDDDDDERQWGACRVAGNGPTNLMVMTMMVMIGEVEKSSLFTANRKMIRLSCLRGHESVAIKFLHPVFLFYYG</sequence>
<proteinExistence type="predicted"/>
<name>A0A5B7K1T4_PORTR</name>
<dbReference type="Proteomes" id="UP000324222">
    <property type="component" value="Unassembled WGS sequence"/>
</dbReference>
<reference evidence="1 2" key="1">
    <citation type="submission" date="2019-05" db="EMBL/GenBank/DDBJ databases">
        <title>Another draft genome of Portunus trituberculatus and its Hox gene families provides insights of decapod evolution.</title>
        <authorList>
            <person name="Jeong J.-H."/>
            <person name="Song I."/>
            <person name="Kim S."/>
            <person name="Choi T."/>
            <person name="Kim D."/>
            <person name="Ryu S."/>
            <person name="Kim W."/>
        </authorList>
    </citation>
    <scope>NUCLEOTIDE SEQUENCE [LARGE SCALE GENOMIC DNA]</scope>
    <source>
        <tissue evidence="1">Muscle</tissue>
    </source>
</reference>
<accession>A0A5B7K1T4</accession>
<evidence type="ECO:0000313" key="1">
    <source>
        <dbReference type="EMBL" id="MPC98574.1"/>
    </source>
</evidence>
<dbReference type="EMBL" id="VSRR010114668">
    <property type="protein sequence ID" value="MPC98574.1"/>
    <property type="molecule type" value="Genomic_DNA"/>
</dbReference>